<accession>A0A392TWY0</accession>
<organism evidence="1 2">
    <name type="scientific">Trifolium medium</name>
    <dbReference type="NCBI Taxonomy" id="97028"/>
    <lineage>
        <taxon>Eukaryota</taxon>
        <taxon>Viridiplantae</taxon>
        <taxon>Streptophyta</taxon>
        <taxon>Embryophyta</taxon>
        <taxon>Tracheophyta</taxon>
        <taxon>Spermatophyta</taxon>
        <taxon>Magnoliopsida</taxon>
        <taxon>eudicotyledons</taxon>
        <taxon>Gunneridae</taxon>
        <taxon>Pentapetalae</taxon>
        <taxon>rosids</taxon>
        <taxon>fabids</taxon>
        <taxon>Fabales</taxon>
        <taxon>Fabaceae</taxon>
        <taxon>Papilionoideae</taxon>
        <taxon>50 kb inversion clade</taxon>
        <taxon>NPAAA clade</taxon>
        <taxon>Hologalegina</taxon>
        <taxon>IRL clade</taxon>
        <taxon>Trifolieae</taxon>
        <taxon>Trifolium</taxon>
    </lineage>
</organism>
<protein>
    <submittedName>
        <fullName evidence="1">Uncharacterized protein</fullName>
    </submittedName>
</protein>
<dbReference type="EMBL" id="LXQA010666803">
    <property type="protein sequence ID" value="MCI64967.1"/>
    <property type="molecule type" value="Genomic_DNA"/>
</dbReference>
<evidence type="ECO:0000313" key="1">
    <source>
        <dbReference type="EMBL" id="MCI64967.1"/>
    </source>
</evidence>
<sequence>MTWFLPPENLLLLAAVRDVPYHVSLAGQKTTPPTEIAPCIIDFFL</sequence>
<keyword evidence="2" id="KW-1185">Reference proteome</keyword>
<feature type="non-terminal residue" evidence="1">
    <location>
        <position position="45"/>
    </location>
</feature>
<evidence type="ECO:0000313" key="2">
    <source>
        <dbReference type="Proteomes" id="UP000265520"/>
    </source>
</evidence>
<comment type="caution">
    <text evidence="1">The sequence shown here is derived from an EMBL/GenBank/DDBJ whole genome shotgun (WGS) entry which is preliminary data.</text>
</comment>
<dbReference type="AlphaFoldDB" id="A0A392TWY0"/>
<reference evidence="1 2" key="1">
    <citation type="journal article" date="2018" name="Front. Plant Sci.">
        <title>Red Clover (Trifolium pratense) and Zigzag Clover (T. medium) - A Picture of Genomic Similarities and Differences.</title>
        <authorList>
            <person name="Dluhosova J."/>
            <person name="Istvanek J."/>
            <person name="Nedelnik J."/>
            <person name="Repkova J."/>
        </authorList>
    </citation>
    <scope>NUCLEOTIDE SEQUENCE [LARGE SCALE GENOMIC DNA]</scope>
    <source>
        <strain evidence="2">cv. 10/8</strain>
        <tissue evidence="1">Leaf</tissue>
    </source>
</reference>
<dbReference type="Proteomes" id="UP000265520">
    <property type="component" value="Unassembled WGS sequence"/>
</dbReference>
<name>A0A392TWY0_9FABA</name>
<proteinExistence type="predicted"/>